<dbReference type="Pfam" id="PF05787">
    <property type="entry name" value="PhoX"/>
    <property type="match status" value="1"/>
</dbReference>
<dbReference type="AlphaFoldDB" id="A0A1U7HFR6"/>
<reference evidence="1 2" key="1">
    <citation type="submission" date="2016-11" db="EMBL/GenBank/DDBJ databases">
        <title>Draft Genome Sequences of Nine Cyanobacterial Strains from Diverse Habitats.</title>
        <authorList>
            <person name="Zhu T."/>
            <person name="Hou S."/>
            <person name="Lu X."/>
            <person name="Hess W.R."/>
        </authorList>
    </citation>
    <scope>NUCLEOTIDE SEQUENCE [LARGE SCALE GENOMIC DNA]</scope>
    <source>
        <strain evidence="1 2">NIES-593</strain>
    </source>
</reference>
<gene>
    <name evidence="1" type="ORF">NIES593_13135</name>
</gene>
<dbReference type="RefSeq" id="WP_073600014.1">
    <property type="nucleotide sequence ID" value="NZ_MRCB01000014.1"/>
</dbReference>
<dbReference type="EMBL" id="MRCB01000014">
    <property type="protein sequence ID" value="OKH22409.1"/>
    <property type="molecule type" value="Genomic_DNA"/>
</dbReference>
<comment type="caution">
    <text evidence="1">The sequence shown here is derived from an EMBL/GenBank/DDBJ whole genome shotgun (WGS) entry which is preliminary data.</text>
</comment>
<sequence length="747" mass="81371">MTIKRREFLYFLGASAGTIALGEPNKKFSLPFTTPTLAQTSPKTNSLQIEGLSFQPVKVPMPLDIDGMAEAEQISAYSTYEVVDDLVLPEGFTYDVIAAWGDRVGDSRFGYNNDYLSFVETSPNEGFLTVNFEYISGKTWMQTYPMVIGKSLPFDEVKAAAKDTQGEIDAFALPENDSLKAKILEISKEGLIDQGIGIISIRRNADGKWERTFSKSDRRITGISGLEDGRYLKATGPAVAIFNKPNKKGYDDKLGDKIIGTFQNCAGGTTPWGTVLSAEENFQDQVPEPVMADGSSLDPSEAPFLITDEDLDGRANVLGLAGNKYGWMVEIDPANPDDYGTKHTWLGRFRHEAVAFRAVPGKPLAVYSGCDRRGGHLYKFISTETVSDIKDKANSRLLEEGMLYGAKFNADGTGRWIPLNPNTPIDPVLPSQVAGEDGKGMVPLPNPNRLTGGIIKATSESEIAIFKERFKTLGDLYEGDPTEKQGAILIDAHYAANAAGITCTARPEDTEVAQDGTLFIAFTSGSPGSDGGPDKEIFKGPQGETPYEFGWVMRLQEDDSNPDSMTFRWELFATGGEPAEGGLGFSNPDNLEIDPDGNLWMVTDMSTSSQNKAVASRVVNGNPVSQTDLVGLFGNNSAWFIPTSGANAGTAYPFAISPMDTEICGLRFTEDRQTLFLAIQHPGEAGGMRQDLKTEIRQFDMRTTTGREFIQQRKIPIGSNWPDKAANHPPRPAVVAVRRLNEQSITG</sequence>
<dbReference type="OrthoDB" id="9801383at2"/>
<dbReference type="PANTHER" id="PTHR35399">
    <property type="entry name" value="SLR8030 PROTEIN"/>
    <property type="match status" value="1"/>
</dbReference>
<evidence type="ECO:0000313" key="1">
    <source>
        <dbReference type="EMBL" id="OKH22409.1"/>
    </source>
</evidence>
<evidence type="ECO:0000313" key="2">
    <source>
        <dbReference type="Proteomes" id="UP000186868"/>
    </source>
</evidence>
<organism evidence="1 2">
    <name type="scientific">Hydrococcus rivularis NIES-593</name>
    <dbReference type="NCBI Taxonomy" id="1921803"/>
    <lineage>
        <taxon>Bacteria</taxon>
        <taxon>Bacillati</taxon>
        <taxon>Cyanobacteriota</taxon>
        <taxon>Cyanophyceae</taxon>
        <taxon>Pleurocapsales</taxon>
        <taxon>Hydrococcaceae</taxon>
        <taxon>Hydrococcus</taxon>
    </lineage>
</organism>
<name>A0A1U7HFR6_9CYAN</name>
<dbReference type="InterPro" id="IPR008557">
    <property type="entry name" value="PhoX"/>
</dbReference>
<dbReference type="PANTHER" id="PTHR35399:SF2">
    <property type="entry name" value="DUF839 DOMAIN-CONTAINING PROTEIN"/>
    <property type="match status" value="1"/>
</dbReference>
<accession>A0A1U7HFR6</accession>
<protein>
    <submittedName>
        <fullName evidence="1">Phosphatase</fullName>
    </submittedName>
</protein>
<keyword evidence="2" id="KW-1185">Reference proteome</keyword>
<dbReference type="Proteomes" id="UP000186868">
    <property type="component" value="Unassembled WGS sequence"/>
</dbReference>
<proteinExistence type="predicted"/>
<dbReference type="STRING" id="1921803.NIES593_13135"/>